<keyword evidence="2" id="KW-1133">Transmembrane helix</keyword>
<feature type="compositionally biased region" description="Polar residues" evidence="1">
    <location>
        <begin position="473"/>
        <end position="482"/>
    </location>
</feature>
<feature type="compositionally biased region" description="Basic and acidic residues" evidence="1">
    <location>
        <begin position="400"/>
        <end position="425"/>
    </location>
</feature>
<keyword evidence="2" id="KW-0472">Membrane</keyword>
<feature type="region of interest" description="Disordered" evidence="1">
    <location>
        <begin position="380"/>
        <end position="488"/>
    </location>
</feature>
<sequence length="649" mass="70564">MTLYNGYKIISLVIWIVLLYTEETVAASTWPSTFVSTTWLDNTRGTLSFTNSTLSGLTMTLFGVTHNTWDCVDNSSSSLLIMKSQSTISITVSGFVFKFSVYLCLDLVQITSVSYYYYQRHEAQPTFGYERVYVSSSSNVTSASVICNFTISIPTAEFHVMVKSGNASGAKVTCPSGILGTYDYVYYPKDNSSALCNSSRDLWDGCTDKTMITFNYTTCTQKIAYSAGGVVWCVANIGDTYGVVYNNDSSLVSSNNDKLATYRFSCIVGNHASASIAPGNCTSQQTATSYPVKWNSVSLVNENIGVYLSISPYVTCGSTQSSVTSTVNVGAIVGGVLGAIIICVIGAILVYYFVIVRRGKVHKMPIEKVAEEPTVIDATVQAPVNPETTMAPTGKNKSPRSKESKKSDNINDNSEKNKAKTEKETTLVIVKETNNKLKQKKKGKGKGKAKGKKNAAKSEKDDKQDEQDMESMTTGEPTQIDNANDKELEDTNKTVVLYENIGIVEKGDHDKKEGSKNDTLVINGRVKESTLIKNEPVRNGTIINGHVKEPTLIKEEPVRNGTIINGHVKEPTLINDVPVRNGTVLSLADVEADASSVLPDIVPAKKKGKGKGKQKTVIEVKEAESKQDGETGEKKGKKKKSKKGKGKKK</sequence>
<dbReference type="Proteomes" id="UP001195483">
    <property type="component" value="Unassembled WGS sequence"/>
</dbReference>
<accession>A0AAE0RMZ3</accession>
<gene>
    <name evidence="4" type="ORF">CHS0354_025209</name>
</gene>
<feature type="region of interest" description="Disordered" evidence="1">
    <location>
        <begin position="603"/>
        <end position="649"/>
    </location>
</feature>
<name>A0AAE0RMZ3_9BIVA</name>
<dbReference type="AlphaFoldDB" id="A0AAE0RMZ3"/>
<feature type="signal peptide" evidence="3">
    <location>
        <begin position="1"/>
        <end position="26"/>
    </location>
</feature>
<evidence type="ECO:0000256" key="2">
    <source>
        <dbReference type="SAM" id="Phobius"/>
    </source>
</evidence>
<proteinExistence type="predicted"/>
<organism evidence="4 5">
    <name type="scientific">Potamilus streckersoni</name>
    <dbReference type="NCBI Taxonomy" id="2493646"/>
    <lineage>
        <taxon>Eukaryota</taxon>
        <taxon>Metazoa</taxon>
        <taxon>Spiralia</taxon>
        <taxon>Lophotrochozoa</taxon>
        <taxon>Mollusca</taxon>
        <taxon>Bivalvia</taxon>
        <taxon>Autobranchia</taxon>
        <taxon>Heteroconchia</taxon>
        <taxon>Palaeoheterodonta</taxon>
        <taxon>Unionida</taxon>
        <taxon>Unionoidea</taxon>
        <taxon>Unionidae</taxon>
        <taxon>Ambleminae</taxon>
        <taxon>Lampsilini</taxon>
        <taxon>Potamilus</taxon>
    </lineage>
</organism>
<reference evidence="4" key="2">
    <citation type="journal article" date="2021" name="Genome Biol. Evol.">
        <title>Developing a high-quality reference genome for a parasitic bivalve with doubly uniparental inheritance (Bivalvia: Unionida).</title>
        <authorList>
            <person name="Smith C.H."/>
        </authorList>
    </citation>
    <scope>NUCLEOTIDE SEQUENCE</scope>
    <source>
        <strain evidence="4">CHS0354</strain>
        <tissue evidence="4">Mantle</tissue>
    </source>
</reference>
<protein>
    <recommendedName>
        <fullName evidence="6">Ig-like domain-containing protein</fullName>
    </recommendedName>
</protein>
<feature type="compositionally biased region" description="Basic residues" evidence="1">
    <location>
        <begin position="604"/>
        <end position="614"/>
    </location>
</feature>
<reference evidence="4" key="3">
    <citation type="submission" date="2023-05" db="EMBL/GenBank/DDBJ databases">
        <authorList>
            <person name="Smith C.H."/>
        </authorList>
    </citation>
    <scope>NUCLEOTIDE SEQUENCE</scope>
    <source>
        <strain evidence="4">CHS0354</strain>
        <tissue evidence="4">Mantle</tissue>
    </source>
</reference>
<feature type="compositionally biased region" description="Basic and acidic residues" evidence="1">
    <location>
        <begin position="616"/>
        <end position="634"/>
    </location>
</feature>
<keyword evidence="2" id="KW-0812">Transmembrane</keyword>
<feature type="compositionally biased region" description="Basic residues" evidence="1">
    <location>
        <begin position="437"/>
        <end position="455"/>
    </location>
</feature>
<dbReference type="CDD" id="cd12087">
    <property type="entry name" value="TM_EGFR-like"/>
    <property type="match status" value="1"/>
</dbReference>
<feature type="transmembrane region" description="Helical" evidence="2">
    <location>
        <begin position="329"/>
        <end position="354"/>
    </location>
</feature>
<evidence type="ECO:0008006" key="6">
    <source>
        <dbReference type="Google" id="ProtNLM"/>
    </source>
</evidence>
<dbReference type="EMBL" id="JAEAOA010001503">
    <property type="protein sequence ID" value="KAK3576447.1"/>
    <property type="molecule type" value="Genomic_DNA"/>
</dbReference>
<evidence type="ECO:0000256" key="1">
    <source>
        <dbReference type="SAM" id="MobiDB-lite"/>
    </source>
</evidence>
<comment type="caution">
    <text evidence="4">The sequence shown here is derived from an EMBL/GenBank/DDBJ whole genome shotgun (WGS) entry which is preliminary data.</text>
</comment>
<keyword evidence="3" id="KW-0732">Signal</keyword>
<evidence type="ECO:0000313" key="5">
    <source>
        <dbReference type="Proteomes" id="UP001195483"/>
    </source>
</evidence>
<keyword evidence="5" id="KW-1185">Reference proteome</keyword>
<evidence type="ECO:0000313" key="4">
    <source>
        <dbReference type="EMBL" id="KAK3576447.1"/>
    </source>
</evidence>
<evidence type="ECO:0000256" key="3">
    <source>
        <dbReference type="SAM" id="SignalP"/>
    </source>
</evidence>
<feature type="chain" id="PRO_5042109621" description="Ig-like domain-containing protein" evidence="3">
    <location>
        <begin position="27"/>
        <end position="649"/>
    </location>
</feature>
<feature type="compositionally biased region" description="Basic residues" evidence="1">
    <location>
        <begin position="635"/>
        <end position="649"/>
    </location>
</feature>
<reference evidence="4" key="1">
    <citation type="journal article" date="2021" name="Genome Biol. Evol.">
        <title>A High-Quality Reference Genome for a Parasitic Bivalve with Doubly Uniparental Inheritance (Bivalvia: Unionida).</title>
        <authorList>
            <person name="Smith C.H."/>
        </authorList>
    </citation>
    <scope>NUCLEOTIDE SEQUENCE</scope>
    <source>
        <strain evidence="4">CHS0354</strain>
    </source>
</reference>